<evidence type="ECO:0000256" key="3">
    <source>
        <dbReference type="ARBA" id="ARBA00022679"/>
    </source>
</evidence>
<dbReference type="PANTHER" id="PTHR24421:SF10">
    <property type="entry name" value="NITRATE_NITRITE SENSOR PROTEIN NARQ"/>
    <property type="match status" value="1"/>
</dbReference>
<name>A0A5A5TBI3_9CHLR</name>
<keyword evidence="4" id="KW-0418">Kinase</keyword>
<organism evidence="6 7">
    <name type="scientific">Dictyobacter arantiisoli</name>
    <dbReference type="NCBI Taxonomy" id="2014874"/>
    <lineage>
        <taxon>Bacteria</taxon>
        <taxon>Bacillati</taxon>
        <taxon>Chloroflexota</taxon>
        <taxon>Ktedonobacteria</taxon>
        <taxon>Ktedonobacterales</taxon>
        <taxon>Dictyobacteraceae</taxon>
        <taxon>Dictyobacter</taxon>
    </lineage>
</organism>
<accession>A0A5A5TBI3</accession>
<comment type="caution">
    <text evidence="6">The sequence shown here is derived from an EMBL/GenBank/DDBJ whole genome shotgun (WGS) entry which is preliminary data.</text>
</comment>
<keyword evidence="3" id="KW-0808">Transferase</keyword>
<dbReference type="InterPro" id="IPR036890">
    <property type="entry name" value="HATPase_C_sf"/>
</dbReference>
<dbReference type="GO" id="GO:0004673">
    <property type="term" value="F:protein histidine kinase activity"/>
    <property type="evidence" value="ECO:0007669"/>
    <property type="project" value="UniProtKB-EC"/>
</dbReference>
<protein>
    <recommendedName>
        <fullName evidence="2">histidine kinase</fullName>
        <ecNumber evidence="2">2.7.13.3</ecNumber>
    </recommendedName>
</protein>
<evidence type="ECO:0000256" key="5">
    <source>
        <dbReference type="ARBA" id="ARBA00023012"/>
    </source>
</evidence>
<keyword evidence="7" id="KW-1185">Reference proteome</keyword>
<evidence type="ECO:0000256" key="2">
    <source>
        <dbReference type="ARBA" id="ARBA00012438"/>
    </source>
</evidence>
<dbReference type="InterPro" id="IPR050482">
    <property type="entry name" value="Sensor_HK_TwoCompSys"/>
</dbReference>
<dbReference type="Proteomes" id="UP000322530">
    <property type="component" value="Unassembled WGS sequence"/>
</dbReference>
<keyword evidence="5" id="KW-0902">Two-component regulatory system</keyword>
<dbReference type="EMBL" id="BIXY01000023">
    <property type="protein sequence ID" value="GCF08373.1"/>
    <property type="molecule type" value="Genomic_DNA"/>
</dbReference>
<evidence type="ECO:0000256" key="4">
    <source>
        <dbReference type="ARBA" id="ARBA00022777"/>
    </source>
</evidence>
<dbReference type="Gene3D" id="3.30.565.10">
    <property type="entry name" value="Histidine kinase-like ATPase, C-terminal domain"/>
    <property type="match status" value="1"/>
</dbReference>
<dbReference type="EC" id="2.7.13.3" evidence="2"/>
<evidence type="ECO:0000313" key="6">
    <source>
        <dbReference type="EMBL" id="GCF08373.1"/>
    </source>
</evidence>
<dbReference type="SUPFAM" id="SSF55874">
    <property type="entry name" value="ATPase domain of HSP90 chaperone/DNA topoisomerase II/histidine kinase"/>
    <property type="match status" value="1"/>
</dbReference>
<comment type="catalytic activity">
    <reaction evidence="1">
        <text>ATP + protein L-histidine = ADP + protein N-phospho-L-histidine.</text>
        <dbReference type="EC" id="2.7.13.3"/>
    </reaction>
</comment>
<reference evidence="6 7" key="1">
    <citation type="submission" date="2019-01" db="EMBL/GenBank/DDBJ databases">
        <title>Draft genome sequence of Dictyobacter sp. Uno17.</title>
        <authorList>
            <person name="Wang C.M."/>
            <person name="Zheng Y."/>
            <person name="Sakai Y."/>
            <person name="Abe K."/>
            <person name="Yokota A."/>
            <person name="Yabe S."/>
        </authorList>
    </citation>
    <scope>NUCLEOTIDE SEQUENCE [LARGE SCALE GENOMIC DNA]</scope>
    <source>
        <strain evidence="6 7">Uno17</strain>
    </source>
</reference>
<evidence type="ECO:0000256" key="1">
    <source>
        <dbReference type="ARBA" id="ARBA00000085"/>
    </source>
</evidence>
<proteinExistence type="predicted"/>
<dbReference type="PANTHER" id="PTHR24421">
    <property type="entry name" value="NITRATE/NITRITE SENSOR PROTEIN NARX-RELATED"/>
    <property type="match status" value="1"/>
</dbReference>
<evidence type="ECO:0000313" key="7">
    <source>
        <dbReference type="Proteomes" id="UP000322530"/>
    </source>
</evidence>
<dbReference type="GO" id="GO:0000160">
    <property type="term" value="P:phosphorelay signal transduction system"/>
    <property type="evidence" value="ECO:0007669"/>
    <property type="project" value="UniProtKB-KW"/>
</dbReference>
<dbReference type="AlphaFoldDB" id="A0A5A5TBI3"/>
<gene>
    <name evidence="6" type="ORF">KDI_19370</name>
</gene>
<sequence>MLRESMAESRRVVGLLRDAPTPLLDNLGANLRSIAENFTERTGIHCNFVEEGSAHMLDEQWQQALLFALRECLTNAHRHGAAHTVTSVLIWSDQNVMLRVEDDGMG</sequence>